<dbReference type="PANTHER" id="PTHR20935:SF1">
    <property type="entry name" value="SLL1549 PROTEIN"/>
    <property type="match status" value="1"/>
</dbReference>
<dbReference type="InterPro" id="IPR013078">
    <property type="entry name" value="His_Pase_superF_clade-1"/>
</dbReference>
<protein>
    <submittedName>
        <fullName evidence="2">Histidine phosphatase family protein</fullName>
    </submittedName>
</protein>
<dbReference type="SUPFAM" id="SSF53254">
    <property type="entry name" value="Phosphoglycerate mutase-like"/>
    <property type="match status" value="1"/>
</dbReference>
<dbReference type="InterPro" id="IPR051021">
    <property type="entry name" value="Mito_Ser/Thr_phosphatase"/>
</dbReference>
<dbReference type="Gene3D" id="3.40.50.1240">
    <property type="entry name" value="Phosphoglycerate mutase-like"/>
    <property type="match status" value="1"/>
</dbReference>
<dbReference type="AlphaFoldDB" id="A0A8J7R3E1"/>
<dbReference type="EMBL" id="JAGIYY010000004">
    <property type="protein sequence ID" value="MBP0439771.1"/>
    <property type="molecule type" value="Genomic_DNA"/>
</dbReference>
<keyword evidence="3" id="KW-1185">Reference proteome</keyword>
<evidence type="ECO:0000313" key="2">
    <source>
        <dbReference type="EMBL" id="MBP0439771.1"/>
    </source>
</evidence>
<reference evidence="2" key="1">
    <citation type="submission" date="2021-03" db="EMBL/GenBank/DDBJ databases">
        <title>Genome sequencing and assembly of Tianweitania sediminis.</title>
        <authorList>
            <person name="Chhetri G."/>
        </authorList>
    </citation>
    <scope>NUCLEOTIDE SEQUENCE</scope>
    <source>
        <strain evidence="2">Z8</strain>
    </source>
</reference>
<dbReference type="Pfam" id="PF00300">
    <property type="entry name" value="His_Phos_1"/>
    <property type="match status" value="1"/>
</dbReference>
<keyword evidence="1" id="KW-0378">Hydrolase</keyword>
<dbReference type="CDD" id="cd07067">
    <property type="entry name" value="HP_PGM_like"/>
    <property type="match status" value="1"/>
</dbReference>
<proteinExistence type="predicted"/>
<name>A0A8J7R3E1_9HYPH</name>
<dbReference type="Proteomes" id="UP000666240">
    <property type="component" value="Unassembled WGS sequence"/>
</dbReference>
<dbReference type="PANTHER" id="PTHR20935">
    <property type="entry name" value="PHOSPHOGLYCERATE MUTASE-RELATED"/>
    <property type="match status" value="1"/>
</dbReference>
<organism evidence="2 3">
    <name type="scientific">Tianweitania sediminis</name>
    <dbReference type="NCBI Taxonomy" id="1502156"/>
    <lineage>
        <taxon>Bacteria</taxon>
        <taxon>Pseudomonadati</taxon>
        <taxon>Pseudomonadota</taxon>
        <taxon>Alphaproteobacteria</taxon>
        <taxon>Hyphomicrobiales</taxon>
        <taxon>Phyllobacteriaceae</taxon>
        <taxon>Tianweitania</taxon>
    </lineage>
</organism>
<dbReference type="RefSeq" id="WP_209335798.1">
    <property type="nucleotide sequence ID" value="NZ_JAGIYY010000004.1"/>
</dbReference>
<evidence type="ECO:0000313" key="3">
    <source>
        <dbReference type="Proteomes" id="UP000666240"/>
    </source>
</evidence>
<accession>A0A8J7R3E1</accession>
<evidence type="ECO:0000256" key="1">
    <source>
        <dbReference type="ARBA" id="ARBA00022801"/>
    </source>
</evidence>
<comment type="caution">
    <text evidence="2">The sequence shown here is derived from an EMBL/GenBank/DDBJ whole genome shotgun (WGS) entry which is preliminary data.</text>
</comment>
<sequence length="162" mass="17662">MFRHAKAQFAASGMRDFDRPLEPRGLDDARAMGATLSEQNLLPEKVICSTGLRARQTWEAAQTKLPAVDTEWTDALYNADAAGYLQLVHQAQAASSLMLVGHNPMMEDLALALAQPNDPKADDMRRSGFPTAGLAILEFEGTLEGIETGKGRVVHFLKPQGR</sequence>
<dbReference type="GO" id="GO:0016787">
    <property type="term" value="F:hydrolase activity"/>
    <property type="evidence" value="ECO:0007669"/>
    <property type="project" value="UniProtKB-KW"/>
</dbReference>
<gene>
    <name evidence="2" type="ORF">J5Y06_14010</name>
</gene>
<dbReference type="InterPro" id="IPR029033">
    <property type="entry name" value="His_PPase_superfam"/>
</dbReference>